<dbReference type="GO" id="GO:0003918">
    <property type="term" value="F:DNA topoisomerase type II (double strand cut, ATP-hydrolyzing) activity"/>
    <property type="evidence" value="ECO:0007669"/>
    <property type="project" value="UniProtKB-EC"/>
</dbReference>
<dbReference type="PANTHER" id="PTHR45866">
    <property type="entry name" value="DNA GYRASE/TOPOISOMERASE SUBUNIT B"/>
    <property type="match status" value="1"/>
</dbReference>
<dbReference type="InterPro" id="IPR003594">
    <property type="entry name" value="HATPase_dom"/>
</dbReference>
<keyword evidence="10" id="KW-0238">DNA-binding</keyword>
<dbReference type="Gene3D" id="3.40.50.670">
    <property type="match status" value="2"/>
</dbReference>
<evidence type="ECO:0000256" key="3">
    <source>
        <dbReference type="ARBA" id="ARBA00010708"/>
    </source>
</evidence>
<dbReference type="RefSeq" id="WP_062497470.1">
    <property type="nucleotide sequence ID" value="NZ_LHZB01000118.1"/>
</dbReference>
<dbReference type="Pfam" id="PF00204">
    <property type="entry name" value="DNA_gyraseB"/>
    <property type="match status" value="1"/>
</dbReference>
<protein>
    <recommendedName>
        <fullName evidence="4">DNA topoisomerase (ATP-hydrolyzing)</fullName>
        <ecNumber evidence="4">5.6.2.2</ecNumber>
    </recommendedName>
</protein>
<evidence type="ECO:0000256" key="5">
    <source>
        <dbReference type="ARBA" id="ARBA00022723"/>
    </source>
</evidence>
<dbReference type="Pfam" id="PF01751">
    <property type="entry name" value="Toprim"/>
    <property type="match status" value="1"/>
</dbReference>
<dbReference type="InterPro" id="IPR006171">
    <property type="entry name" value="TOPRIM_dom"/>
</dbReference>
<evidence type="ECO:0000313" key="13">
    <source>
        <dbReference type="EMBL" id="KXV00177.1"/>
    </source>
</evidence>
<comment type="cofactor">
    <cofactor evidence="2">
        <name>Mg(2+)</name>
        <dbReference type="ChEBI" id="CHEBI:18420"/>
    </cofactor>
</comment>
<comment type="catalytic activity">
    <reaction evidence="1">
        <text>ATP-dependent breakage, passage and rejoining of double-stranded DNA.</text>
        <dbReference type="EC" id="5.6.2.2"/>
    </reaction>
</comment>
<keyword evidence="6" id="KW-0547">Nucleotide-binding</keyword>
<keyword evidence="5" id="KW-0479">Metal-binding</keyword>
<dbReference type="InterPro" id="IPR002288">
    <property type="entry name" value="DNA_gyrase_B_C"/>
</dbReference>
<dbReference type="CDD" id="cd00822">
    <property type="entry name" value="TopoII_Trans_DNA_gyrase"/>
    <property type="match status" value="1"/>
</dbReference>
<dbReference type="PROSITE" id="PS50880">
    <property type="entry name" value="TOPRIM"/>
    <property type="match status" value="1"/>
</dbReference>
<accession>A0A149QST2</accession>
<dbReference type="InterPro" id="IPR013759">
    <property type="entry name" value="Topo_IIA_B_C"/>
</dbReference>
<comment type="similarity">
    <text evidence="3">Belongs to the type II topoisomerase GyrB family.</text>
</comment>
<dbReference type="GO" id="GO:0006265">
    <property type="term" value="P:DNA topological change"/>
    <property type="evidence" value="ECO:0007669"/>
    <property type="project" value="InterPro"/>
</dbReference>
<dbReference type="InterPro" id="IPR013760">
    <property type="entry name" value="Topo_IIA-like_dom_sf"/>
</dbReference>
<dbReference type="SMART" id="SM00387">
    <property type="entry name" value="HATPase_c"/>
    <property type="match status" value="1"/>
</dbReference>
<evidence type="ECO:0000259" key="12">
    <source>
        <dbReference type="PROSITE" id="PS50880"/>
    </source>
</evidence>
<dbReference type="InterPro" id="IPR020568">
    <property type="entry name" value="Ribosomal_Su5_D2-typ_SF"/>
</dbReference>
<dbReference type="GO" id="GO:0046872">
    <property type="term" value="F:metal ion binding"/>
    <property type="evidence" value="ECO:0007669"/>
    <property type="project" value="UniProtKB-KW"/>
</dbReference>
<evidence type="ECO:0000256" key="10">
    <source>
        <dbReference type="ARBA" id="ARBA00023125"/>
    </source>
</evidence>
<dbReference type="InterPro" id="IPR000565">
    <property type="entry name" value="Topo_IIA_B"/>
</dbReference>
<dbReference type="EMBL" id="LHZB01000118">
    <property type="protein sequence ID" value="KXV00177.1"/>
    <property type="molecule type" value="Genomic_DNA"/>
</dbReference>
<dbReference type="PATRIC" id="fig|442.7.peg.3383"/>
<dbReference type="InterPro" id="IPR018522">
    <property type="entry name" value="TopoIIA_CS"/>
</dbReference>
<evidence type="ECO:0000313" key="14">
    <source>
        <dbReference type="Proteomes" id="UP000075573"/>
    </source>
</evidence>
<dbReference type="SUPFAM" id="SSF54211">
    <property type="entry name" value="Ribosomal protein S5 domain 2-like"/>
    <property type="match status" value="1"/>
</dbReference>
<dbReference type="InterPro" id="IPR013506">
    <property type="entry name" value="Topo_IIA_bsu_dom2"/>
</dbReference>
<dbReference type="InterPro" id="IPR014721">
    <property type="entry name" value="Ribsml_uS5_D2-typ_fold_subgr"/>
</dbReference>
<dbReference type="PRINTS" id="PR00418">
    <property type="entry name" value="TPI2FAMILY"/>
</dbReference>
<dbReference type="SUPFAM" id="SSF55874">
    <property type="entry name" value="ATPase domain of HSP90 chaperone/DNA topoisomerase II/histidine kinase"/>
    <property type="match status" value="1"/>
</dbReference>
<evidence type="ECO:0000256" key="11">
    <source>
        <dbReference type="ARBA" id="ARBA00023235"/>
    </source>
</evidence>
<evidence type="ECO:0000256" key="8">
    <source>
        <dbReference type="ARBA" id="ARBA00022842"/>
    </source>
</evidence>
<reference evidence="13 14" key="1">
    <citation type="submission" date="2015-06" db="EMBL/GenBank/DDBJ databases">
        <title>Improved classification and identification of acetic acid bacteria using matrix-assisted laser desorption/ionization time-of-flight mass spectrometry; Gluconobacter nephelii and Gluconobacter uchimurae are later heterotypic synonyms of Gluconobacter japonicus and Gluconobacter oxydans, respectively.</title>
        <authorList>
            <person name="Li L."/>
            <person name="Cleenwerck I."/>
            <person name="De Vuyst L."/>
            <person name="Vandamme P."/>
        </authorList>
    </citation>
    <scope>NUCLEOTIDE SEQUENCE [LARGE SCALE GENOMIC DNA]</scope>
    <source>
        <strain evidence="13 14">LMG 1764</strain>
    </source>
</reference>
<organism evidence="13 14">
    <name type="scientific">Gluconobacter potus</name>
    <dbReference type="NCBI Taxonomy" id="2724927"/>
    <lineage>
        <taxon>Bacteria</taxon>
        <taxon>Pseudomonadati</taxon>
        <taxon>Pseudomonadota</taxon>
        <taxon>Alphaproteobacteria</taxon>
        <taxon>Acetobacterales</taxon>
        <taxon>Acetobacteraceae</taxon>
        <taxon>Gluconobacter</taxon>
    </lineage>
</organism>
<keyword evidence="8" id="KW-0460">Magnesium</keyword>
<dbReference type="PANTHER" id="PTHR45866:SF1">
    <property type="entry name" value="DNA GYRASE SUBUNIT B, MITOCHONDRIAL"/>
    <property type="match status" value="1"/>
</dbReference>
<dbReference type="Proteomes" id="UP000075573">
    <property type="component" value="Unassembled WGS sequence"/>
</dbReference>
<proteinExistence type="inferred from homology"/>
<keyword evidence="7" id="KW-0067">ATP-binding</keyword>
<dbReference type="FunFam" id="3.30.565.10:FF:000002">
    <property type="entry name" value="DNA gyrase subunit B"/>
    <property type="match status" value="1"/>
</dbReference>
<dbReference type="PROSITE" id="PS00177">
    <property type="entry name" value="TOPOISOMERASE_II"/>
    <property type="match status" value="1"/>
</dbReference>
<dbReference type="SMART" id="SM00433">
    <property type="entry name" value="TOP2c"/>
    <property type="match status" value="1"/>
</dbReference>
<sequence>MSEVSANTSVSTPQDEKDYGASDIVVLKGLDAVRKRPGMYIGDTDDGSGLHHMVFEILDNAVDEAQAGFCSRINVTIEANGAVTVRDNGRGIPTAIHEEEGVSAAEVVLTKLHAGGKFSQNSYKVSGGLHGVGAAVVNALSDWMTATIWREGKEHYIRFRDGGEVQTALCVKGASPEHGTEVSFMPSRSIFSDITFDFSILEKRCRELACLNSGLEIVLRDLRQDEPREVAFRFEGGIREMVRQLDRGRENVTGEPVYFTGVSVQNANGEPKEIRVEGSLEWTTSYGAPILAAYTNNIPQRDGGTHVTGFKVALTNAIKPLMDGKRVKDVTGEDILEGLTAVLSVKIPDPKFSSQTKDKLVSAEAQPAVYAVAVEALKTWADENPNQVKQLVGKITTAARAREAARKQRELTRRKTVLEATSLPGKLADCQERDPAKCEIFIVEGDSAGGTAKQARDRRFQAVLPLRGKILNTERRDTASIMSSPSIGTIINALGVGGLDRNCNIDKLRYHKVIIMTDADVDGAHIRTLSLTFFQRFMPELVARGHLYIAQPPLHAVGTGSKTKYLTTQKDLENHLVASGCRDLTLTLASGRVLAENRLEGFVRGAITHSFHISQVSSRIGDPDLTSALAVTGAWQEAIFSNPEEREGAVGYVADLLNQRTAPARWTGTANSDAGFTFVSRKRGIQRRFSVPASLAATSHAKAILKDLDTLLESYDGGVAHLTYPDGTQKPVYGPGDLVSLVMERGRAACGKVSRFKGLGEMNDEQLALTAMNPETRRVRQVLSHDEAETDEVISCMMGPLVPPRREFIEANYERAIIDA</sequence>
<dbReference type="GO" id="GO:0003677">
    <property type="term" value="F:DNA binding"/>
    <property type="evidence" value="ECO:0007669"/>
    <property type="project" value="UniProtKB-KW"/>
</dbReference>
<dbReference type="Gene3D" id="3.30.565.10">
    <property type="entry name" value="Histidine kinase-like ATPase, C-terminal domain"/>
    <property type="match status" value="1"/>
</dbReference>
<keyword evidence="9" id="KW-0799">Topoisomerase</keyword>
<dbReference type="EC" id="5.6.2.2" evidence="4"/>
<dbReference type="CDD" id="cd16928">
    <property type="entry name" value="HATPase_GyrB-like"/>
    <property type="match status" value="1"/>
</dbReference>
<dbReference type="PRINTS" id="PR01159">
    <property type="entry name" value="DNAGYRASEB"/>
</dbReference>
<dbReference type="InterPro" id="IPR001241">
    <property type="entry name" value="Topo_IIA"/>
</dbReference>
<dbReference type="GO" id="GO:0005524">
    <property type="term" value="F:ATP binding"/>
    <property type="evidence" value="ECO:0007669"/>
    <property type="project" value="UniProtKB-KW"/>
</dbReference>
<evidence type="ECO:0000256" key="4">
    <source>
        <dbReference type="ARBA" id="ARBA00012895"/>
    </source>
</evidence>
<feature type="domain" description="Toprim" evidence="12">
    <location>
        <begin position="438"/>
        <end position="553"/>
    </location>
</feature>
<evidence type="ECO:0000256" key="2">
    <source>
        <dbReference type="ARBA" id="ARBA00001946"/>
    </source>
</evidence>
<dbReference type="InterPro" id="IPR036890">
    <property type="entry name" value="HATPase_C_sf"/>
</dbReference>
<gene>
    <name evidence="13" type="ORF">AD929_12805</name>
</gene>
<evidence type="ECO:0000256" key="7">
    <source>
        <dbReference type="ARBA" id="ARBA00022840"/>
    </source>
</evidence>
<name>A0A149QST2_9PROT</name>
<comment type="caution">
    <text evidence="13">The sequence shown here is derived from an EMBL/GenBank/DDBJ whole genome shotgun (WGS) entry which is preliminary data.</text>
</comment>
<dbReference type="Pfam" id="PF02518">
    <property type="entry name" value="HATPase_c"/>
    <property type="match status" value="1"/>
</dbReference>
<dbReference type="Pfam" id="PF00986">
    <property type="entry name" value="DNA_gyraseB_C"/>
    <property type="match status" value="1"/>
</dbReference>
<dbReference type="Gene3D" id="3.30.230.10">
    <property type="match status" value="1"/>
</dbReference>
<dbReference type="NCBIfam" id="NF011501">
    <property type="entry name" value="PRK14939.1"/>
    <property type="match status" value="1"/>
</dbReference>
<dbReference type="AlphaFoldDB" id="A0A149QST2"/>
<dbReference type="SUPFAM" id="SSF56719">
    <property type="entry name" value="Type II DNA topoisomerase"/>
    <property type="match status" value="1"/>
</dbReference>
<evidence type="ECO:0000256" key="6">
    <source>
        <dbReference type="ARBA" id="ARBA00022741"/>
    </source>
</evidence>
<evidence type="ECO:0000256" key="1">
    <source>
        <dbReference type="ARBA" id="ARBA00000185"/>
    </source>
</evidence>
<evidence type="ECO:0000256" key="9">
    <source>
        <dbReference type="ARBA" id="ARBA00023029"/>
    </source>
</evidence>
<keyword evidence="11" id="KW-0413">Isomerase</keyword>